<dbReference type="EMBL" id="CAESAE010000006">
    <property type="protein sequence ID" value="CAB4342624.1"/>
    <property type="molecule type" value="Genomic_DNA"/>
</dbReference>
<accession>A0A6J7DD65</accession>
<dbReference type="EMBL" id="CAEZYM010000006">
    <property type="protein sequence ID" value="CAB4724903.1"/>
    <property type="molecule type" value="Genomic_DNA"/>
</dbReference>
<evidence type="ECO:0000313" key="6">
    <source>
        <dbReference type="EMBL" id="CAB4831110.1"/>
    </source>
</evidence>
<sequence length="143" mass="16287">MFSHDGLKDSLTQLAAPPRFYDELHRELSRCARSGESFVVVKFELQATSQYEEKVLDFAEVLSEASRVEDLCARLGEYEFAILLRGSQSMAVSFIDRVIQRWKQESIYVKFWSSMVVSEAGESPLELLNRLDGNPLKEAAISF</sequence>
<evidence type="ECO:0000313" key="7">
    <source>
        <dbReference type="EMBL" id="CAB4868952.1"/>
    </source>
</evidence>
<dbReference type="EMBL" id="CAFBQX010000004">
    <property type="protein sequence ID" value="CAB5072902.1"/>
    <property type="molecule type" value="Genomic_DNA"/>
</dbReference>
<proteinExistence type="predicted"/>
<evidence type="ECO:0000259" key="1">
    <source>
        <dbReference type="Pfam" id="PF00990"/>
    </source>
</evidence>
<reference evidence="7" key="1">
    <citation type="submission" date="2020-05" db="EMBL/GenBank/DDBJ databases">
        <authorList>
            <person name="Chiriac C."/>
            <person name="Salcher M."/>
            <person name="Ghai R."/>
            <person name="Kavagutti S V."/>
        </authorList>
    </citation>
    <scope>NUCLEOTIDE SEQUENCE</scope>
</reference>
<dbReference type="Gene3D" id="3.30.70.270">
    <property type="match status" value="1"/>
</dbReference>
<dbReference type="EMBL" id="CAFBNH010000007">
    <property type="protein sequence ID" value="CAB4951280.1"/>
    <property type="molecule type" value="Genomic_DNA"/>
</dbReference>
<dbReference type="EMBL" id="CAEZXO010000008">
    <property type="protein sequence ID" value="CAB4700472.1"/>
    <property type="molecule type" value="Genomic_DNA"/>
</dbReference>
<name>A0A6J7DD65_9ZZZZ</name>
<evidence type="ECO:0000313" key="10">
    <source>
        <dbReference type="EMBL" id="CAB5072902.1"/>
    </source>
</evidence>
<evidence type="ECO:0000313" key="2">
    <source>
        <dbReference type="EMBL" id="CAB4342624.1"/>
    </source>
</evidence>
<evidence type="ECO:0000313" key="3">
    <source>
        <dbReference type="EMBL" id="CAB4700472.1"/>
    </source>
</evidence>
<dbReference type="AlphaFoldDB" id="A0A6J7DD65"/>
<dbReference type="SUPFAM" id="SSF55073">
    <property type="entry name" value="Nucleotide cyclase"/>
    <property type="match status" value="1"/>
</dbReference>
<dbReference type="InterPro" id="IPR000160">
    <property type="entry name" value="GGDEF_dom"/>
</dbReference>
<protein>
    <submittedName>
        <fullName evidence="7">Unannotated protein</fullName>
    </submittedName>
</protein>
<dbReference type="EMBL" id="CAEZZW010000006">
    <property type="protein sequence ID" value="CAB4784670.1"/>
    <property type="molecule type" value="Genomic_DNA"/>
</dbReference>
<evidence type="ECO:0000313" key="9">
    <source>
        <dbReference type="EMBL" id="CAB4976196.1"/>
    </source>
</evidence>
<dbReference type="EMBL" id="CAFABH010000018">
    <property type="protein sequence ID" value="CAB4831110.1"/>
    <property type="molecule type" value="Genomic_DNA"/>
</dbReference>
<dbReference type="EMBL" id="CAFBOC010000007">
    <property type="protein sequence ID" value="CAB4976196.1"/>
    <property type="molecule type" value="Genomic_DNA"/>
</dbReference>
<dbReference type="Pfam" id="PF00990">
    <property type="entry name" value="GGDEF"/>
    <property type="match status" value="1"/>
</dbReference>
<dbReference type="EMBL" id="CAFBLD010000006">
    <property type="protein sequence ID" value="CAB4868952.1"/>
    <property type="molecule type" value="Genomic_DNA"/>
</dbReference>
<evidence type="ECO:0000313" key="4">
    <source>
        <dbReference type="EMBL" id="CAB4724903.1"/>
    </source>
</evidence>
<evidence type="ECO:0000313" key="5">
    <source>
        <dbReference type="EMBL" id="CAB4784670.1"/>
    </source>
</evidence>
<organism evidence="7">
    <name type="scientific">freshwater metagenome</name>
    <dbReference type="NCBI Taxonomy" id="449393"/>
    <lineage>
        <taxon>unclassified sequences</taxon>
        <taxon>metagenomes</taxon>
        <taxon>ecological metagenomes</taxon>
    </lineage>
</organism>
<feature type="domain" description="GGDEF" evidence="1">
    <location>
        <begin position="9"/>
        <end position="102"/>
    </location>
</feature>
<evidence type="ECO:0000313" key="8">
    <source>
        <dbReference type="EMBL" id="CAB4951280.1"/>
    </source>
</evidence>
<dbReference type="InterPro" id="IPR043128">
    <property type="entry name" value="Rev_trsase/Diguanyl_cyclase"/>
</dbReference>
<dbReference type="InterPro" id="IPR029787">
    <property type="entry name" value="Nucleotide_cyclase"/>
</dbReference>
<gene>
    <name evidence="3" type="ORF">UFOPK2510_01288</name>
    <name evidence="4" type="ORF">UFOPK2718_00809</name>
    <name evidence="5" type="ORF">UFOPK2936_01194</name>
    <name evidence="6" type="ORF">UFOPK3174_01101</name>
    <name evidence="7" type="ORF">UFOPK3328_00929</name>
    <name evidence="8" type="ORF">UFOPK3779_01232</name>
    <name evidence="9" type="ORF">UFOPK3913_00811</name>
    <name evidence="2" type="ORF">UFOPK4107_01160</name>
    <name evidence="10" type="ORF">UFOPK4403_00843</name>
</gene>